<evidence type="ECO:0000313" key="2">
    <source>
        <dbReference type="EMBL" id="GAG03715.1"/>
    </source>
</evidence>
<gene>
    <name evidence="2" type="ORF">S01H1_38270</name>
</gene>
<dbReference type="GO" id="GO:0004803">
    <property type="term" value="F:transposase activity"/>
    <property type="evidence" value="ECO:0007669"/>
    <property type="project" value="InterPro"/>
</dbReference>
<feature type="non-terminal residue" evidence="2">
    <location>
        <position position="215"/>
    </location>
</feature>
<dbReference type="Pfam" id="PF01609">
    <property type="entry name" value="DDE_Tnp_1"/>
    <property type="match status" value="1"/>
</dbReference>
<accession>X0UDN6</accession>
<dbReference type="EMBL" id="BARS01024081">
    <property type="protein sequence ID" value="GAG03715.1"/>
    <property type="molecule type" value="Genomic_DNA"/>
</dbReference>
<organism evidence="2">
    <name type="scientific">marine sediment metagenome</name>
    <dbReference type="NCBI Taxonomy" id="412755"/>
    <lineage>
        <taxon>unclassified sequences</taxon>
        <taxon>metagenomes</taxon>
        <taxon>ecological metagenomes</taxon>
    </lineage>
</organism>
<dbReference type="AlphaFoldDB" id="X0UDN6"/>
<proteinExistence type="predicted"/>
<dbReference type="InterPro" id="IPR002559">
    <property type="entry name" value="Transposase_11"/>
</dbReference>
<dbReference type="GO" id="GO:0003677">
    <property type="term" value="F:DNA binding"/>
    <property type="evidence" value="ECO:0007669"/>
    <property type="project" value="InterPro"/>
</dbReference>
<reference evidence="2" key="1">
    <citation type="journal article" date="2014" name="Front. Microbiol.">
        <title>High frequency of phylogenetically diverse reductive dehalogenase-homologous genes in deep subseafloor sedimentary metagenomes.</title>
        <authorList>
            <person name="Kawai M."/>
            <person name="Futagami T."/>
            <person name="Toyoda A."/>
            <person name="Takaki Y."/>
            <person name="Nishi S."/>
            <person name="Hori S."/>
            <person name="Arai W."/>
            <person name="Tsubouchi T."/>
            <person name="Morono Y."/>
            <person name="Uchiyama I."/>
            <person name="Ito T."/>
            <person name="Fujiyama A."/>
            <person name="Inagaki F."/>
            <person name="Takami H."/>
        </authorList>
    </citation>
    <scope>NUCLEOTIDE SEQUENCE</scope>
    <source>
        <strain evidence="2">Expedition CK06-06</strain>
    </source>
</reference>
<feature type="domain" description="Transposase IS4-like" evidence="1">
    <location>
        <begin position="69"/>
        <end position="215"/>
    </location>
</feature>
<comment type="caution">
    <text evidence="2">The sequence shown here is derived from an EMBL/GenBank/DDBJ whole genome shotgun (WGS) entry which is preliminary data.</text>
</comment>
<name>X0UDN6_9ZZZZ</name>
<dbReference type="GO" id="GO:0006313">
    <property type="term" value="P:DNA transposition"/>
    <property type="evidence" value="ECO:0007669"/>
    <property type="project" value="InterPro"/>
</dbReference>
<evidence type="ECO:0000259" key="1">
    <source>
        <dbReference type="Pfam" id="PF01609"/>
    </source>
</evidence>
<sequence length="215" mass="24916">MKTFFQTDYRGIVAILADCPDLCRVLELEKIPHFTTVQKASQRLLRLAVGRALLDSSLQLAMGRRKRIELAAMDSTGLESGHVSSYFVKRRSREPDLWQTTRYTRYPKLGIVCDCRSHLILSTMTRRGPTPDVDQFRKTLLPLLATVKIRHLVADAGYDSESNHEFARDMHGIRTTIPATHGRPTDKLPRGRYRRLMKQRFDEERYGQRWQVETV</sequence>
<protein>
    <recommendedName>
        <fullName evidence="1">Transposase IS4-like domain-containing protein</fullName>
    </recommendedName>
</protein>